<accession>A0ABY8U6H7</accession>
<dbReference type="InterPro" id="IPR033270">
    <property type="entry name" value="VPRBP/DCAF1"/>
</dbReference>
<name>A0ABY8U6H7_TETOB</name>
<dbReference type="PANTHER" id="PTHR13129">
    <property type="entry name" value="VPRBP PROTEIN-RELATED"/>
    <property type="match status" value="1"/>
</dbReference>
<feature type="region of interest" description="Disordered" evidence="3">
    <location>
        <begin position="656"/>
        <end position="698"/>
    </location>
</feature>
<evidence type="ECO:0000256" key="2">
    <source>
        <dbReference type="ARBA" id="ARBA00023242"/>
    </source>
</evidence>
<feature type="region of interest" description="Disordered" evidence="3">
    <location>
        <begin position="557"/>
        <end position="633"/>
    </location>
</feature>
<feature type="compositionally biased region" description="Acidic residues" evidence="3">
    <location>
        <begin position="564"/>
        <end position="590"/>
    </location>
</feature>
<evidence type="ECO:0000256" key="1">
    <source>
        <dbReference type="ARBA" id="ARBA00004123"/>
    </source>
</evidence>
<proteinExistence type="predicted"/>
<evidence type="ECO:0000256" key="3">
    <source>
        <dbReference type="SAM" id="MobiDB-lite"/>
    </source>
</evidence>
<feature type="compositionally biased region" description="Acidic residues" evidence="3">
    <location>
        <begin position="663"/>
        <end position="680"/>
    </location>
</feature>
<organism evidence="4 5">
    <name type="scientific">Tetradesmus obliquus</name>
    <name type="common">Green alga</name>
    <name type="synonym">Acutodesmus obliquus</name>
    <dbReference type="NCBI Taxonomy" id="3088"/>
    <lineage>
        <taxon>Eukaryota</taxon>
        <taxon>Viridiplantae</taxon>
        <taxon>Chlorophyta</taxon>
        <taxon>core chlorophytes</taxon>
        <taxon>Chlorophyceae</taxon>
        <taxon>CS clade</taxon>
        <taxon>Sphaeropleales</taxon>
        <taxon>Scenedesmaceae</taxon>
        <taxon>Tetradesmus</taxon>
    </lineage>
</organism>
<evidence type="ECO:0000313" key="5">
    <source>
        <dbReference type="Proteomes" id="UP001244341"/>
    </source>
</evidence>
<comment type="subcellular location">
    <subcellularLocation>
        <location evidence="1">Nucleus</location>
    </subcellularLocation>
</comment>
<dbReference type="Gene3D" id="2.130.10.10">
    <property type="entry name" value="YVTN repeat-like/Quinoprotein amine dehydrogenase"/>
    <property type="match status" value="2"/>
</dbReference>
<evidence type="ECO:0000313" key="4">
    <source>
        <dbReference type="EMBL" id="WIA16975.1"/>
    </source>
</evidence>
<reference evidence="4 5" key="1">
    <citation type="submission" date="2023-05" db="EMBL/GenBank/DDBJ databases">
        <title>A 100% complete, gapless, phased diploid assembly of the Scenedesmus obliquus UTEX 3031 genome.</title>
        <authorList>
            <person name="Biondi T.C."/>
            <person name="Hanschen E.R."/>
            <person name="Kwon T."/>
            <person name="Eng W."/>
            <person name="Kruse C.P.S."/>
            <person name="Koehler S.I."/>
            <person name="Kunde Y."/>
            <person name="Gleasner C.D."/>
            <person name="You Mak K.T."/>
            <person name="Polle J."/>
            <person name="Hovde B.T."/>
            <person name="Starkenburg S.R."/>
        </authorList>
    </citation>
    <scope>NUCLEOTIDE SEQUENCE [LARGE SCALE GENOMIC DNA]</scope>
    <source>
        <strain evidence="4 5">DOE0152z</strain>
    </source>
</reference>
<dbReference type="InterPro" id="IPR015943">
    <property type="entry name" value="WD40/YVTN_repeat-like_dom_sf"/>
</dbReference>
<dbReference type="Proteomes" id="UP001244341">
    <property type="component" value="Chromosome 8b"/>
</dbReference>
<gene>
    <name evidence="4" type="ORF">OEZ85_013892</name>
</gene>
<keyword evidence="5" id="KW-1185">Reference proteome</keyword>
<keyword evidence="2" id="KW-0539">Nucleus</keyword>
<feature type="region of interest" description="Disordered" evidence="3">
    <location>
        <begin position="1"/>
        <end position="26"/>
    </location>
</feature>
<dbReference type="PANTHER" id="PTHR13129:SF4">
    <property type="entry name" value="DDB1- AND CUL4-ASSOCIATED FACTOR 1"/>
    <property type="match status" value="1"/>
</dbReference>
<dbReference type="SUPFAM" id="SSF50978">
    <property type="entry name" value="WD40 repeat-like"/>
    <property type="match status" value="1"/>
</dbReference>
<evidence type="ECO:0008006" key="6">
    <source>
        <dbReference type="Google" id="ProtNLM"/>
    </source>
</evidence>
<dbReference type="InterPro" id="IPR036322">
    <property type="entry name" value="WD40_repeat_dom_sf"/>
</dbReference>
<protein>
    <recommendedName>
        <fullName evidence="6">LisH domain-containing protein</fullName>
    </recommendedName>
</protein>
<dbReference type="EMBL" id="CP126215">
    <property type="protein sequence ID" value="WIA16975.1"/>
    <property type="molecule type" value="Genomic_DNA"/>
</dbReference>
<feature type="compositionally biased region" description="Acidic residues" evidence="3">
    <location>
        <begin position="611"/>
        <end position="633"/>
    </location>
</feature>
<sequence length="698" mass="71210">MTPGTPSLAGLAGLSSQLSPGPGTASTTAAAGSSSAAAAAAAAAASAAAAAASAAAAAALPPGANPLLTNLPCRQLGKAGGGLVRRLSGGLDVPQRMTPIAEAAPEPKPLPLHVQVAARDVMTGPPVNSRLGGIVSAYLRQQHRAACLASPQPLSVVPPVSLLKPYSLPVASRPLQAPANVTLRRARQEVWGAFGGRGGAAATRRLVWSRFRLNQTLRDDGPLLTSAAFLRGFELLVVGTAAGEVRLHDAYSGENVELVDAHSSPVNLLQAATFQGGSPGDQLLASSSRSEVLLWRADGFDTGPLHQWPGLTRGRMNPAATQLVGVAVGSSPRQARVYDLNTGEVIATLDEAAAAAAAAGTAGGASGGAAGASGGGAAAGSGEFVRGAASACFSPSGELVLWGATLWDPRVPAPLHTFDQLSAGGAGGCFHPGGAEIILNSEVWDLRTRKLLRSVPLLDGTSVTFNSSGDVLCAWLRRPADDSVAALLQPKRRRHALATSFTSLDARTYSEIANVQVERAVLDLCLDPSDSYLAAVAVDVSSADNAVASSVRLYEVGRQRPAAGDDDDDTDGAADESEDDEDEEGEDMADDGLQALLADGGGFRGSNSGSDADEDGEGDDESNDEDDVDLDDAADLEDLYDEAVAEAVAAGIDPAELEISIDSGDERDDEFGELDDDDASLLDALEGSSSEYETDEDA</sequence>
<feature type="compositionally biased region" description="Low complexity" evidence="3">
    <location>
        <begin position="681"/>
        <end position="691"/>
    </location>
</feature>